<dbReference type="InterPro" id="IPR017452">
    <property type="entry name" value="GPCR_Rhodpsn_7TM"/>
</dbReference>
<dbReference type="SMART" id="SM01381">
    <property type="entry name" value="7TM_GPCR_Srsx"/>
    <property type="match status" value="1"/>
</dbReference>
<dbReference type="InterPro" id="IPR000276">
    <property type="entry name" value="GPCR_Rhodpsn"/>
</dbReference>
<keyword evidence="4 10" id="KW-1133">Transmembrane helix</keyword>
<dbReference type="PRINTS" id="PR00237">
    <property type="entry name" value="GPCRRHODOPSN"/>
</dbReference>
<keyword evidence="8" id="KW-0325">Glycoprotein</keyword>
<evidence type="ECO:0000256" key="10">
    <source>
        <dbReference type="SAM" id="Phobius"/>
    </source>
</evidence>
<evidence type="ECO:0000256" key="7">
    <source>
        <dbReference type="ARBA" id="ARBA00023170"/>
    </source>
</evidence>
<evidence type="ECO:0000313" key="13">
    <source>
        <dbReference type="RefSeq" id="XP_065665936.1"/>
    </source>
</evidence>
<evidence type="ECO:0000256" key="9">
    <source>
        <dbReference type="ARBA" id="ARBA00023224"/>
    </source>
</evidence>
<evidence type="ECO:0000313" key="14">
    <source>
        <dbReference type="RefSeq" id="XP_065665937.1"/>
    </source>
</evidence>
<dbReference type="PANTHER" id="PTHR24246:SF27">
    <property type="entry name" value="ADENOSINE RECEPTOR, ISOFORM A"/>
    <property type="match status" value="1"/>
</dbReference>
<dbReference type="PANTHER" id="PTHR24246">
    <property type="entry name" value="OLFACTORY RECEPTOR AND ADENOSINE RECEPTOR"/>
    <property type="match status" value="1"/>
</dbReference>
<keyword evidence="3 10" id="KW-0812">Transmembrane</keyword>
<evidence type="ECO:0000256" key="3">
    <source>
        <dbReference type="ARBA" id="ARBA00022692"/>
    </source>
</evidence>
<dbReference type="Pfam" id="PF00001">
    <property type="entry name" value="7tm_1"/>
    <property type="match status" value="1"/>
</dbReference>
<feature type="transmembrane region" description="Helical" evidence="10">
    <location>
        <begin position="238"/>
        <end position="259"/>
    </location>
</feature>
<feature type="transmembrane region" description="Helical" evidence="10">
    <location>
        <begin position="12"/>
        <end position="34"/>
    </location>
</feature>
<feature type="transmembrane region" description="Helical" evidence="10">
    <location>
        <begin position="150"/>
        <end position="177"/>
    </location>
</feature>
<keyword evidence="12" id="KW-1185">Reference proteome</keyword>
<evidence type="ECO:0000256" key="6">
    <source>
        <dbReference type="ARBA" id="ARBA00023136"/>
    </source>
</evidence>
<gene>
    <name evidence="13 14" type="primary">LOC136087355</name>
</gene>
<keyword evidence="9" id="KW-0807">Transducer</keyword>
<dbReference type="SUPFAM" id="SSF81321">
    <property type="entry name" value="Family A G protein-coupled receptor-like"/>
    <property type="match status" value="1"/>
</dbReference>
<keyword evidence="6 10" id="KW-0472">Membrane</keyword>
<organism evidence="12 14">
    <name type="scientific">Hydra vulgaris</name>
    <name type="common">Hydra</name>
    <name type="synonym">Hydra attenuata</name>
    <dbReference type="NCBI Taxonomy" id="6087"/>
    <lineage>
        <taxon>Eukaryota</taxon>
        <taxon>Metazoa</taxon>
        <taxon>Cnidaria</taxon>
        <taxon>Hydrozoa</taxon>
        <taxon>Hydroidolina</taxon>
        <taxon>Anthoathecata</taxon>
        <taxon>Aplanulata</taxon>
        <taxon>Hydridae</taxon>
        <taxon>Hydra</taxon>
    </lineage>
</organism>
<keyword evidence="2" id="KW-1003">Cell membrane</keyword>
<feature type="transmembrane region" description="Helical" evidence="10">
    <location>
        <begin position="46"/>
        <end position="68"/>
    </location>
</feature>
<evidence type="ECO:0000256" key="4">
    <source>
        <dbReference type="ARBA" id="ARBA00022989"/>
    </source>
</evidence>
<evidence type="ECO:0000256" key="5">
    <source>
        <dbReference type="ARBA" id="ARBA00023040"/>
    </source>
</evidence>
<dbReference type="CDD" id="cd14967">
    <property type="entry name" value="7tmA_amine_R-like"/>
    <property type="match status" value="1"/>
</dbReference>
<dbReference type="PROSITE" id="PS50262">
    <property type="entry name" value="G_PROTEIN_RECEP_F1_2"/>
    <property type="match status" value="1"/>
</dbReference>
<feature type="transmembrane region" description="Helical" evidence="10">
    <location>
        <begin position="198"/>
        <end position="218"/>
    </location>
</feature>
<comment type="subcellular location">
    <subcellularLocation>
        <location evidence="1">Cell membrane</location>
        <topology evidence="1">Multi-pass membrane protein</topology>
    </subcellularLocation>
</comment>
<keyword evidence="5" id="KW-0297">G-protein coupled receptor</keyword>
<proteinExistence type="predicted"/>
<evidence type="ECO:0000259" key="11">
    <source>
        <dbReference type="PROSITE" id="PS50262"/>
    </source>
</evidence>
<evidence type="ECO:0000256" key="8">
    <source>
        <dbReference type="ARBA" id="ARBA00023180"/>
    </source>
</evidence>
<keyword evidence="7" id="KW-0675">Receptor</keyword>
<name>A0ABM4CVH8_HYDVU</name>
<dbReference type="GeneID" id="136087355"/>
<evidence type="ECO:0000256" key="2">
    <source>
        <dbReference type="ARBA" id="ARBA00022475"/>
    </source>
</evidence>
<evidence type="ECO:0000313" key="12">
    <source>
        <dbReference type="Proteomes" id="UP001652625"/>
    </source>
</evidence>
<dbReference type="Proteomes" id="UP001652625">
    <property type="component" value="Chromosome 11"/>
</dbReference>
<dbReference type="RefSeq" id="XP_065665936.1">
    <property type="nucleotide sequence ID" value="XM_065809864.1"/>
</dbReference>
<feature type="transmembrane region" description="Helical" evidence="10">
    <location>
        <begin position="122"/>
        <end position="144"/>
    </location>
</feature>
<accession>A0ABM4CVH8</accession>
<sequence length="319" mass="36945">MSKSTLEIFEVIILISIDICALTGNCMIILAFIIGPKSLKTLTNYFVVNLAVADLMVAILPLPFWIAYHIDYNIINRNAVYFFITTDVLFGITSILSLTAISLERMFAVKFPTRHFKLSSALVFIVIAFTWFIGIVFSVTQFFISFQNIRWYIAFLLVFAYIFPLFIIVVSYCIIFYAIRMMRDNSNQDGKTKQELRVAKTISVIIGLFLICWSPFFILNTVHLFCKDVHCSMLPLWLINIAKILHYSNSMMNFFVYGYRSPDFRHVFRAFLKCRLSLMQGRERSLSESINLEQSSSFKRERNIENSEEVLVTLASDEI</sequence>
<evidence type="ECO:0000256" key="1">
    <source>
        <dbReference type="ARBA" id="ARBA00004651"/>
    </source>
</evidence>
<feature type="domain" description="G-protein coupled receptors family 1 profile" evidence="11">
    <location>
        <begin position="24"/>
        <end position="257"/>
    </location>
</feature>
<dbReference type="Gene3D" id="1.20.1070.10">
    <property type="entry name" value="Rhodopsin 7-helix transmembrane proteins"/>
    <property type="match status" value="1"/>
</dbReference>
<reference evidence="13 14" key="1">
    <citation type="submission" date="2025-05" db="UniProtKB">
        <authorList>
            <consortium name="RefSeq"/>
        </authorList>
    </citation>
    <scope>IDENTIFICATION</scope>
</reference>
<protein>
    <submittedName>
        <fullName evidence="13 14">Adenosine receptor A2a-like</fullName>
    </submittedName>
</protein>
<feature type="transmembrane region" description="Helical" evidence="10">
    <location>
        <begin position="80"/>
        <end position="101"/>
    </location>
</feature>
<dbReference type="RefSeq" id="XP_065665937.1">
    <property type="nucleotide sequence ID" value="XM_065809865.1"/>
</dbReference>